<keyword evidence="17" id="KW-0472">Membrane</keyword>
<comment type="similarity">
    <text evidence="4">In the C-terminal section; belongs to the pectinesterase family.</text>
</comment>
<keyword evidence="12" id="KW-0325">Glycoprotein</keyword>
<organism evidence="20 21">
    <name type="scientific">Solanum commersonii</name>
    <name type="common">Commerson's wild potato</name>
    <name type="synonym">Commerson's nightshade</name>
    <dbReference type="NCBI Taxonomy" id="4109"/>
    <lineage>
        <taxon>Eukaryota</taxon>
        <taxon>Viridiplantae</taxon>
        <taxon>Streptophyta</taxon>
        <taxon>Embryophyta</taxon>
        <taxon>Tracheophyta</taxon>
        <taxon>Spermatophyta</taxon>
        <taxon>Magnoliopsida</taxon>
        <taxon>eudicotyledons</taxon>
        <taxon>Gunneridae</taxon>
        <taxon>Pentapetalae</taxon>
        <taxon>asterids</taxon>
        <taxon>lamiids</taxon>
        <taxon>Solanales</taxon>
        <taxon>Solanaceae</taxon>
        <taxon>Solanoideae</taxon>
        <taxon>Solaneae</taxon>
        <taxon>Solanum</taxon>
    </lineage>
</organism>
<comment type="similarity">
    <text evidence="3">In the N-terminal section; belongs to the PMEI family.</text>
</comment>
<dbReference type="EMBL" id="JACXVP010000001">
    <property type="protein sequence ID" value="KAG5632903.1"/>
    <property type="molecule type" value="Genomic_DNA"/>
</dbReference>
<comment type="pathway">
    <text evidence="2">Glycan metabolism; pectin degradation; 2-dehydro-3-deoxy-D-gluconate from pectin: step 1/5.</text>
</comment>
<evidence type="ECO:0000256" key="15">
    <source>
        <dbReference type="ARBA" id="ARBA00057335"/>
    </source>
</evidence>
<feature type="active site" evidence="16">
    <location>
        <position position="939"/>
    </location>
</feature>
<dbReference type="NCBIfam" id="TIGR01614">
    <property type="entry name" value="PME_inhib"/>
    <property type="match status" value="2"/>
</dbReference>
<sequence length="1107" mass="120695">MAKKVVIGGIASVLVVACVVAACVTLTKHDSDTSSNEVATSTKSVESMCQPTPYKQTCEKTLSAAKNVSDPKDYIKVAFEATVTDIKNAIMNIEPIKKAASDPYTKDALHACEELFDLAVEDLRGSVAKIENFDFSKIKDVVDDLKTWLSAVVAYEETCLDGFTKSEYSATRDEMVKLMNTTRELSINALSMVNSFGEMITETTGLTRKLLSNSDSFVEASNRKLLQISAAKPNAVVSASGGGQYKTIQEAVNAVPKNNPTPFIILIKAGTYKEHIEIEKSKPNVVFIGEGATKTIITGDRGVKNGGGYATWHTCALGVAGEGFVIRDIGLENTAGPEKEQAVALRINADKAIVYNCKIDGFQDTLYAHSFRQFYRDCIITGTIDFMFGDASAVFQNCQIIVRKPGNTQACMVTAQGRTVPTSVGGFVIQNCDIKPEPGFPTTTKAYLGRPWKEFSKTIIMQSNIDAFIDPLGWAPWNTTDFGIHTCFYAEYQNRGPGAALDKRVSTWRGYQRGISGDAINQFTADKFINTESPWLPKGDIPYDAGMMKVKKNKKMAKKLVIGGIASVLVVVCVVAACVTLTKHDSDTSSNGVATSTKSVESMCQPTPYKQTCEKTLSAAKNVSDPKDYIKVAFEATVADIKNALKNTEPIKKAASDPYTKDALLACEELFDLAVEDLRGSVAKIENFDFSKIKDIVDDLKSWLSAVVAYEETCLDGFTKSEYSATRDQMVKLMNTTRELSINALSMVNNFGEMITETTGLTRKLLSDSDSFVEASSRKLVQISASKPNVVVSASGGGQYKTIQEAVNAVPKNNPTPFVILIKAGTYKEHIEIDKNKPNVVFIGEGPTKTIITGDRGVKHDGYATWHTCALGVAGEGFVIKDIGIENTAGPVKEQAVALRINADKAVVHNCKIDGYQDTLYAHSFRQFYRDCTITGTVDFIFGDASAVFQNCKLIVRKPGNAQACMITAQGRTVPTSFGGFVIQNCDIKADPAFTSTTPPIKAYLGRPWKEYSKTIIMQSNIDAFIDPTGWAPWNSTDFGLHTCFYAEYQNRGPGAALGKRVSTWRGYQKGISGDAINKYTAGKFINTQQPWLPKFDIPYDAGMMKV</sequence>
<evidence type="ECO:0000256" key="6">
    <source>
        <dbReference type="ARBA" id="ARBA00022512"/>
    </source>
</evidence>
<keyword evidence="9" id="KW-0378">Hydrolase</keyword>
<feature type="chain" id="PRO_5039919718" description="pectinesterase" evidence="18">
    <location>
        <begin position="22"/>
        <end position="1107"/>
    </location>
</feature>
<evidence type="ECO:0000256" key="13">
    <source>
        <dbReference type="ARBA" id="ARBA00023316"/>
    </source>
</evidence>
<proteinExistence type="inferred from homology"/>
<comment type="caution">
    <text evidence="20">The sequence shown here is derived from an EMBL/GenBank/DDBJ whole genome shotgun (WGS) entry which is preliminary data.</text>
</comment>
<evidence type="ECO:0000256" key="7">
    <source>
        <dbReference type="ARBA" id="ARBA00022525"/>
    </source>
</evidence>
<keyword evidence="13" id="KW-0961">Cell wall biogenesis/degradation</keyword>
<dbReference type="PROSITE" id="PS51257">
    <property type="entry name" value="PROKAR_LIPOPROTEIN"/>
    <property type="match status" value="1"/>
</dbReference>
<dbReference type="FunFam" id="2.160.20.10:FF:000001">
    <property type="entry name" value="Pectinesterase"/>
    <property type="match status" value="2"/>
</dbReference>
<dbReference type="Proteomes" id="UP000824120">
    <property type="component" value="Chromosome 1"/>
</dbReference>
<keyword evidence="21" id="KW-1185">Reference proteome</keyword>
<protein>
    <recommendedName>
        <fullName evidence="5">pectinesterase</fullName>
        <ecNumber evidence="5">3.1.1.11</ecNumber>
    </recommendedName>
</protein>
<evidence type="ECO:0000256" key="3">
    <source>
        <dbReference type="ARBA" id="ARBA00006027"/>
    </source>
</evidence>
<reference evidence="20 21" key="1">
    <citation type="submission" date="2020-09" db="EMBL/GenBank/DDBJ databases">
        <title>De no assembly of potato wild relative species, Solanum commersonii.</title>
        <authorList>
            <person name="Cho K."/>
        </authorList>
    </citation>
    <scope>NUCLEOTIDE SEQUENCE [LARGE SCALE GENOMIC DNA]</scope>
    <source>
        <strain evidence="20">LZ3.2</strain>
        <tissue evidence="20">Leaf</tissue>
    </source>
</reference>
<dbReference type="GO" id="GO:0004857">
    <property type="term" value="F:enzyme inhibitor activity"/>
    <property type="evidence" value="ECO:0007669"/>
    <property type="project" value="InterPro"/>
</dbReference>
<evidence type="ECO:0000256" key="11">
    <source>
        <dbReference type="ARBA" id="ARBA00023157"/>
    </source>
</evidence>
<dbReference type="Pfam" id="PF01095">
    <property type="entry name" value="Pectinesterase"/>
    <property type="match status" value="2"/>
</dbReference>
<comment type="subcellular location">
    <subcellularLocation>
        <location evidence="1">Secreted</location>
        <location evidence="1">Cell wall</location>
    </subcellularLocation>
</comment>
<dbReference type="OrthoDB" id="2019149at2759"/>
<dbReference type="AlphaFoldDB" id="A0A9J6B8X3"/>
<keyword evidence="7" id="KW-0964">Secreted</keyword>
<name>A0A9J6B8X3_SOLCO</name>
<dbReference type="CDD" id="cd15798">
    <property type="entry name" value="PMEI-like_3"/>
    <property type="match status" value="2"/>
</dbReference>
<feature type="transmembrane region" description="Helical" evidence="17">
    <location>
        <begin position="560"/>
        <end position="581"/>
    </location>
</feature>
<keyword evidence="17" id="KW-1133">Transmembrane helix</keyword>
<dbReference type="SUPFAM" id="SSF101148">
    <property type="entry name" value="Plant invertase/pectin methylesterase inhibitor"/>
    <property type="match status" value="2"/>
</dbReference>
<evidence type="ECO:0000313" key="21">
    <source>
        <dbReference type="Proteomes" id="UP000824120"/>
    </source>
</evidence>
<dbReference type="PROSITE" id="PS00503">
    <property type="entry name" value="PECTINESTERASE_2"/>
    <property type="match status" value="1"/>
</dbReference>
<dbReference type="SMART" id="SM00856">
    <property type="entry name" value="PMEI"/>
    <property type="match status" value="2"/>
</dbReference>
<feature type="domain" description="Pectinesterase inhibitor" evidence="19">
    <location>
        <begin position="595"/>
        <end position="747"/>
    </location>
</feature>
<dbReference type="InterPro" id="IPR033131">
    <property type="entry name" value="Pectinesterase_Asp_AS"/>
</dbReference>
<dbReference type="GO" id="GO:0042545">
    <property type="term" value="P:cell wall modification"/>
    <property type="evidence" value="ECO:0007669"/>
    <property type="project" value="InterPro"/>
</dbReference>
<keyword evidence="17" id="KW-0812">Transmembrane</keyword>
<evidence type="ECO:0000256" key="17">
    <source>
        <dbReference type="SAM" id="Phobius"/>
    </source>
</evidence>
<dbReference type="SUPFAM" id="SSF51126">
    <property type="entry name" value="Pectin lyase-like"/>
    <property type="match status" value="2"/>
</dbReference>
<accession>A0A9J6B8X3</accession>
<evidence type="ECO:0000256" key="2">
    <source>
        <dbReference type="ARBA" id="ARBA00005184"/>
    </source>
</evidence>
<keyword evidence="11" id="KW-1015">Disulfide bond</keyword>
<keyword evidence="10" id="KW-0063">Aspartyl esterase</keyword>
<dbReference type="FunFam" id="1.20.140.40:FF:000001">
    <property type="entry name" value="Pectinesterase"/>
    <property type="match status" value="2"/>
</dbReference>
<evidence type="ECO:0000256" key="9">
    <source>
        <dbReference type="ARBA" id="ARBA00022801"/>
    </source>
</evidence>
<keyword evidence="6" id="KW-0134">Cell wall</keyword>
<dbReference type="Gene3D" id="1.20.140.40">
    <property type="entry name" value="Invertase/pectin methylesterase inhibitor family protein"/>
    <property type="match status" value="2"/>
</dbReference>
<feature type="signal peptide" evidence="18">
    <location>
        <begin position="1"/>
        <end position="21"/>
    </location>
</feature>
<dbReference type="InterPro" id="IPR035513">
    <property type="entry name" value="Invertase/methylesterase_inhib"/>
</dbReference>
<evidence type="ECO:0000313" key="20">
    <source>
        <dbReference type="EMBL" id="KAG5632903.1"/>
    </source>
</evidence>
<evidence type="ECO:0000256" key="8">
    <source>
        <dbReference type="ARBA" id="ARBA00022729"/>
    </source>
</evidence>
<dbReference type="InterPro" id="IPR012334">
    <property type="entry name" value="Pectin_lyas_fold"/>
</dbReference>
<evidence type="ECO:0000259" key="19">
    <source>
        <dbReference type="SMART" id="SM00856"/>
    </source>
</evidence>
<dbReference type="InterPro" id="IPR000070">
    <property type="entry name" value="Pectinesterase_cat"/>
</dbReference>
<dbReference type="InterPro" id="IPR006501">
    <property type="entry name" value="Pectinesterase_inhib_dom"/>
</dbReference>
<evidence type="ECO:0000256" key="16">
    <source>
        <dbReference type="PROSITE-ProRule" id="PRU10040"/>
    </source>
</evidence>
<comment type="catalytic activity">
    <reaction evidence="14">
        <text>[(1-&gt;4)-alpha-D-galacturonosyl methyl ester](n) + n H2O = [(1-&gt;4)-alpha-D-galacturonosyl](n) + n methanol + n H(+)</text>
        <dbReference type="Rhea" id="RHEA:22380"/>
        <dbReference type="Rhea" id="RHEA-COMP:14570"/>
        <dbReference type="Rhea" id="RHEA-COMP:14573"/>
        <dbReference type="ChEBI" id="CHEBI:15377"/>
        <dbReference type="ChEBI" id="CHEBI:15378"/>
        <dbReference type="ChEBI" id="CHEBI:17790"/>
        <dbReference type="ChEBI" id="CHEBI:140522"/>
        <dbReference type="ChEBI" id="CHEBI:140523"/>
        <dbReference type="EC" id="3.1.1.11"/>
    </reaction>
</comment>
<dbReference type="Gene3D" id="2.160.20.10">
    <property type="entry name" value="Single-stranded right-handed beta-helix, Pectin lyase-like"/>
    <property type="match status" value="2"/>
</dbReference>
<dbReference type="Pfam" id="PF04043">
    <property type="entry name" value="PMEI"/>
    <property type="match status" value="2"/>
</dbReference>
<evidence type="ECO:0000256" key="12">
    <source>
        <dbReference type="ARBA" id="ARBA00023180"/>
    </source>
</evidence>
<evidence type="ECO:0000256" key="14">
    <source>
        <dbReference type="ARBA" id="ARBA00047928"/>
    </source>
</evidence>
<evidence type="ECO:0000256" key="10">
    <source>
        <dbReference type="ARBA" id="ARBA00023085"/>
    </source>
</evidence>
<dbReference type="EC" id="3.1.1.11" evidence="5"/>
<evidence type="ECO:0000256" key="1">
    <source>
        <dbReference type="ARBA" id="ARBA00004191"/>
    </source>
</evidence>
<evidence type="ECO:0000256" key="4">
    <source>
        <dbReference type="ARBA" id="ARBA00007786"/>
    </source>
</evidence>
<feature type="domain" description="Pectinesterase inhibitor" evidence="19">
    <location>
        <begin position="40"/>
        <end position="192"/>
    </location>
</feature>
<keyword evidence="8 18" id="KW-0732">Signal</keyword>
<evidence type="ECO:0000256" key="5">
    <source>
        <dbReference type="ARBA" id="ARBA00013229"/>
    </source>
</evidence>
<gene>
    <name evidence="20" type="ORF">H5410_004620</name>
</gene>
<dbReference type="GO" id="GO:0030599">
    <property type="term" value="F:pectinesterase activity"/>
    <property type="evidence" value="ECO:0007669"/>
    <property type="project" value="UniProtKB-EC"/>
</dbReference>
<dbReference type="InterPro" id="IPR011050">
    <property type="entry name" value="Pectin_lyase_fold/virulence"/>
</dbReference>
<dbReference type="PANTHER" id="PTHR31707">
    <property type="entry name" value="PECTINESTERASE"/>
    <property type="match status" value="1"/>
</dbReference>
<evidence type="ECO:0000256" key="18">
    <source>
        <dbReference type="SAM" id="SignalP"/>
    </source>
</evidence>
<comment type="function">
    <text evidence="15">Acts in the modification of cell walls via demethylesterification of cell wall pectin.</text>
</comment>